<protein>
    <recommendedName>
        <fullName evidence="7">Dihydrofolate synthase/folylpolyglutamate synthase</fullName>
        <ecNumber evidence="5">6.3.2.12</ecNumber>
        <ecNumber evidence="6">6.3.2.17</ecNumber>
    </recommendedName>
    <alternativeName>
        <fullName evidence="16">Folylpoly-gamma-glutamate synthetase-dihydrofolate synthetase</fullName>
    </alternativeName>
    <alternativeName>
        <fullName evidence="14">Folylpolyglutamate synthetase</fullName>
    </alternativeName>
    <alternativeName>
        <fullName evidence="15">Tetrahydrofolylpolyglutamate synthase</fullName>
    </alternativeName>
</protein>
<dbReference type="InterPro" id="IPR004101">
    <property type="entry name" value="Mur_ligase_C"/>
</dbReference>
<organism evidence="23 24">
    <name type="scientific">Porticoccus litoralis</name>
    <dbReference type="NCBI Taxonomy" id="434086"/>
    <lineage>
        <taxon>Bacteria</taxon>
        <taxon>Pseudomonadati</taxon>
        <taxon>Pseudomonadota</taxon>
        <taxon>Gammaproteobacteria</taxon>
        <taxon>Cellvibrionales</taxon>
        <taxon>Porticoccaceae</taxon>
        <taxon>Porticoccus</taxon>
    </lineage>
</organism>
<dbReference type="AlphaFoldDB" id="A0AAW8B192"/>
<dbReference type="Pfam" id="PF02875">
    <property type="entry name" value="Mur_ligase_C"/>
    <property type="match status" value="1"/>
</dbReference>
<evidence type="ECO:0000256" key="1">
    <source>
        <dbReference type="ARBA" id="ARBA00002714"/>
    </source>
</evidence>
<feature type="domain" description="Mur ligase central" evidence="22">
    <location>
        <begin position="47"/>
        <end position="185"/>
    </location>
</feature>
<keyword evidence="9" id="KW-0479">Metal-binding</keyword>
<dbReference type="InterPro" id="IPR036565">
    <property type="entry name" value="Mur-like_cat_sf"/>
</dbReference>
<sequence>MLPRSLSEWLGLLQQRHPTEIELGLSRVGRVARDLQCLSPAKNTVTITGTNGKGSCVAALQALLMDQGYRVGCYTSPHLIDYNERIVIQGEQASDEAICQAFQRIEEARGDTSLTYFEFGTLAALILMSEAELDVAILEVGLGGRLDAVNIVDAGIAIVTSIALDHQDWLGDDLDRIGAEKAAIARPGRPLLCGDDFPVEGIVRTAADIGATLLVNDRDFSLGQFQSVPDHRLPANSVACALQATHMITGLPASDISTQPLSLVQVPGRFQEASVAGVPVILDVAHNPQAAGLLAERLVPQKGRLLAVVGMMADKDIIGTLQPMIPLVRAWFPCSIPEQLRAATEGNIEALLYNAGAAANGEVYCCSSPLSAFEKALQHAGEGDRVVVFGSFFTVGPILEHIQSS</sequence>
<keyword evidence="11" id="KW-0067">ATP-binding</keyword>
<comment type="similarity">
    <text evidence="4">Belongs to the folylpolyglutamate synthase family.</text>
</comment>
<evidence type="ECO:0000313" key="23">
    <source>
        <dbReference type="EMBL" id="MDP1519395.1"/>
    </source>
</evidence>
<dbReference type="EC" id="6.3.2.12" evidence="5"/>
<evidence type="ECO:0000256" key="3">
    <source>
        <dbReference type="ARBA" id="ARBA00005150"/>
    </source>
</evidence>
<evidence type="ECO:0000259" key="22">
    <source>
        <dbReference type="Pfam" id="PF08245"/>
    </source>
</evidence>
<dbReference type="GO" id="GO:0046872">
    <property type="term" value="F:metal ion binding"/>
    <property type="evidence" value="ECO:0007669"/>
    <property type="project" value="UniProtKB-KW"/>
</dbReference>
<feature type="domain" description="Mur ligase C-terminal" evidence="21">
    <location>
        <begin position="268"/>
        <end position="392"/>
    </location>
</feature>
<dbReference type="NCBIfam" id="NF008101">
    <property type="entry name" value="PRK10846.1"/>
    <property type="match status" value="1"/>
</dbReference>
<evidence type="ECO:0000256" key="6">
    <source>
        <dbReference type="ARBA" id="ARBA00013025"/>
    </source>
</evidence>
<evidence type="ECO:0000313" key="24">
    <source>
        <dbReference type="Proteomes" id="UP001178354"/>
    </source>
</evidence>
<dbReference type="EMBL" id="JAUUUU010000001">
    <property type="protein sequence ID" value="MDP1519395.1"/>
    <property type="molecule type" value="Genomic_DNA"/>
</dbReference>
<comment type="catalytic activity">
    <reaction evidence="18">
        <text>10-formyltetrahydrofolyl-(gamma-L-Glu)(n) + L-glutamate + ATP = 10-formyltetrahydrofolyl-(gamma-L-Glu)(n+1) + ADP + phosphate + H(+)</text>
        <dbReference type="Rhea" id="RHEA:51904"/>
        <dbReference type="Rhea" id="RHEA-COMP:13088"/>
        <dbReference type="Rhea" id="RHEA-COMP:14300"/>
        <dbReference type="ChEBI" id="CHEBI:15378"/>
        <dbReference type="ChEBI" id="CHEBI:29985"/>
        <dbReference type="ChEBI" id="CHEBI:30616"/>
        <dbReference type="ChEBI" id="CHEBI:43474"/>
        <dbReference type="ChEBI" id="CHEBI:134413"/>
        <dbReference type="ChEBI" id="CHEBI:456216"/>
        <dbReference type="EC" id="6.3.2.17"/>
    </reaction>
</comment>
<evidence type="ECO:0000256" key="7">
    <source>
        <dbReference type="ARBA" id="ARBA00019357"/>
    </source>
</evidence>
<dbReference type="InterPro" id="IPR036615">
    <property type="entry name" value="Mur_ligase_C_dom_sf"/>
</dbReference>
<evidence type="ECO:0000256" key="14">
    <source>
        <dbReference type="ARBA" id="ARBA00030048"/>
    </source>
</evidence>
<evidence type="ECO:0000256" key="17">
    <source>
        <dbReference type="ARBA" id="ARBA00047493"/>
    </source>
</evidence>
<proteinExistence type="inferred from homology"/>
<keyword evidence="13" id="KW-0289">Folate biosynthesis</keyword>
<evidence type="ECO:0000256" key="16">
    <source>
        <dbReference type="ARBA" id="ARBA00032510"/>
    </source>
</evidence>
<evidence type="ECO:0000256" key="12">
    <source>
        <dbReference type="ARBA" id="ARBA00022842"/>
    </source>
</evidence>
<dbReference type="Proteomes" id="UP001178354">
    <property type="component" value="Unassembled WGS sequence"/>
</dbReference>
<evidence type="ECO:0000256" key="4">
    <source>
        <dbReference type="ARBA" id="ARBA00008276"/>
    </source>
</evidence>
<comment type="catalytic activity">
    <reaction evidence="17">
        <text>(6S)-5,6,7,8-tetrahydrofolyl-(gamma-L-Glu)(n) + L-glutamate + ATP = (6S)-5,6,7,8-tetrahydrofolyl-(gamma-L-Glu)(n+1) + ADP + phosphate + H(+)</text>
        <dbReference type="Rhea" id="RHEA:10580"/>
        <dbReference type="Rhea" id="RHEA-COMP:14738"/>
        <dbReference type="Rhea" id="RHEA-COMP:14740"/>
        <dbReference type="ChEBI" id="CHEBI:15378"/>
        <dbReference type="ChEBI" id="CHEBI:29985"/>
        <dbReference type="ChEBI" id="CHEBI:30616"/>
        <dbReference type="ChEBI" id="CHEBI:43474"/>
        <dbReference type="ChEBI" id="CHEBI:141005"/>
        <dbReference type="ChEBI" id="CHEBI:456216"/>
        <dbReference type="EC" id="6.3.2.17"/>
    </reaction>
</comment>
<comment type="catalytic activity">
    <reaction evidence="19">
        <text>(6R)-5,10-methylenetetrahydrofolyl-(gamma-L-Glu)(n) + L-glutamate + ATP = (6R)-5,10-methylenetetrahydrofolyl-(gamma-L-Glu)(n+1) + ADP + phosphate + H(+)</text>
        <dbReference type="Rhea" id="RHEA:51912"/>
        <dbReference type="Rhea" id="RHEA-COMP:13257"/>
        <dbReference type="Rhea" id="RHEA-COMP:13258"/>
        <dbReference type="ChEBI" id="CHEBI:15378"/>
        <dbReference type="ChEBI" id="CHEBI:29985"/>
        <dbReference type="ChEBI" id="CHEBI:30616"/>
        <dbReference type="ChEBI" id="CHEBI:43474"/>
        <dbReference type="ChEBI" id="CHEBI:136572"/>
        <dbReference type="ChEBI" id="CHEBI:456216"/>
        <dbReference type="EC" id="6.3.2.17"/>
    </reaction>
</comment>
<evidence type="ECO:0000256" key="10">
    <source>
        <dbReference type="ARBA" id="ARBA00022741"/>
    </source>
</evidence>
<accession>A0AAW8B192</accession>
<dbReference type="Pfam" id="PF08245">
    <property type="entry name" value="Mur_ligase_M"/>
    <property type="match status" value="1"/>
</dbReference>
<evidence type="ECO:0000256" key="20">
    <source>
        <dbReference type="ARBA" id="ARBA00049161"/>
    </source>
</evidence>
<comment type="pathway">
    <text evidence="2">Cofactor biosynthesis; tetrahydrofolate biosynthesis; 7,8-dihydrofolate from 2-amino-4-hydroxy-6-hydroxymethyl-7,8-dihydropteridine diphosphate and 4-aminobenzoate: step 2/2.</text>
</comment>
<dbReference type="NCBIfam" id="TIGR01499">
    <property type="entry name" value="folC"/>
    <property type="match status" value="1"/>
</dbReference>
<dbReference type="GO" id="GO:0005524">
    <property type="term" value="F:ATP binding"/>
    <property type="evidence" value="ECO:0007669"/>
    <property type="project" value="UniProtKB-KW"/>
</dbReference>
<dbReference type="Gene3D" id="3.90.190.20">
    <property type="entry name" value="Mur ligase, C-terminal domain"/>
    <property type="match status" value="1"/>
</dbReference>
<dbReference type="Gene3D" id="3.40.1190.10">
    <property type="entry name" value="Mur-like, catalytic domain"/>
    <property type="match status" value="1"/>
</dbReference>
<dbReference type="SUPFAM" id="SSF53623">
    <property type="entry name" value="MurD-like peptide ligases, catalytic domain"/>
    <property type="match status" value="1"/>
</dbReference>
<evidence type="ECO:0000256" key="8">
    <source>
        <dbReference type="ARBA" id="ARBA00022598"/>
    </source>
</evidence>
<evidence type="ECO:0000259" key="21">
    <source>
        <dbReference type="Pfam" id="PF02875"/>
    </source>
</evidence>
<comment type="caution">
    <text evidence="23">The sequence shown here is derived from an EMBL/GenBank/DDBJ whole genome shotgun (WGS) entry which is preliminary data.</text>
</comment>
<keyword evidence="12" id="KW-0460">Magnesium</keyword>
<evidence type="ECO:0000256" key="19">
    <source>
        <dbReference type="ARBA" id="ARBA00049035"/>
    </source>
</evidence>
<keyword evidence="10" id="KW-0547">Nucleotide-binding</keyword>
<reference evidence="23" key="1">
    <citation type="journal article" date="2010" name="Int. J. Syst. Evol. Microbiol.">
        <title>Porticoccus litoralis gen. nov., sp. nov., a gammaproteobacterium isolated from the Yellow Sea.</title>
        <authorList>
            <person name="Oh H.M."/>
            <person name="Kim H."/>
            <person name="Kim K.M."/>
            <person name="Min G.S."/>
            <person name="Cho J.C."/>
        </authorList>
    </citation>
    <scope>NUCLEOTIDE SEQUENCE</scope>
    <source>
        <strain evidence="23">DSM 25064</strain>
    </source>
</reference>
<evidence type="ECO:0000256" key="9">
    <source>
        <dbReference type="ARBA" id="ARBA00022723"/>
    </source>
</evidence>
<evidence type="ECO:0000256" key="18">
    <source>
        <dbReference type="ARBA" id="ARBA00047808"/>
    </source>
</evidence>
<dbReference type="InterPro" id="IPR013221">
    <property type="entry name" value="Mur_ligase_cen"/>
</dbReference>
<evidence type="ECO:0000256" key="11">
    <source>
        <dbReference type="ARBA" id="ARBA00022840"/>
    </source>
</evidence>
<dbReference type="GO" id="GO:0046656">
    <property type="term" value="P:folic acid biosynthetic process"/>
    <property type="evidence" value="ECO:0007669"/>
    <property type="project" value="UniProtKB-KW"/>
</dbReference>
<keyword evidence="24" id="KW-1185">Reference proteome</keyword>
<dbReference type="EC" id="6.3.2.17" evidence="6"/>
<dbReference type="GO" id="GO:0008841">
    <property type="term" value="F:dihydrofolate synthase activity"/>
    <property type="evidence" value="ECO:0007669"/>
    <property type="project" value="UniProtKB-EC"/>
</dbReference>
<comment type="pathway">
    <text evidence="3">Cofactor biosynthesis; tetrahydrofolylpolyglutamate biosynthesis.</text>
</comment>
<gene>
    <name evidence="23" type="primary">folC</name>
    <name evidence="23" type="ORF">Q8A57_00250</name>
</gene>
<evidence type="ECO:0000256" key="13">
    <source>
        <dbReference type="ARBA" id="ARBA00022909"/>
    </source>
</evidence>
<dbReference type="PANTHER" id="PTHR11136:SF0">
    <property type="entry name" value="DIHYDROFOLATE SYNTHETASE-RELATED"/>
    <property type="match status" value="1"/>
</dbReference>
<dbReference type="SUPFAM" id="SSF53244">
    <property type="entry name" value="MurD-like peptide ligases, peptide-binding domain"/>
    <property type="match status" value="1"/>
</dbReference>
<dbReference type="InterPro" id="IPR001645">
    <property type="entry name" value="Folylpolyglutamate_synth"/>
</dbReference>
<comment type="function">
    <text evidence="1">Functions in two distinct reactions of the de novo folate biosynthetic pathway. Catalyzes the addition of a glutamate residue to dihydropteroate (7,8-dihydropteroate or H2Pte) to form dihydrofolate (7,8-dihydrofolate monoglutamate or H2Pte-Glu). Also catalyzes successive additions of L-glutamate to tetrahydrofolate or 10-formyltetrahydrofolate or 5,10-methylenetetrahydrofolate, leading to folylpolyglutamate derivatives.</text>
</comment>
<evidence type="ECO:0000256" key="5">
    <source>
        <dbReference type="ARBA" id="ARBA00013023"/>
    </source>
</evidence>
<keyword evidence="8 23" id="KW-0436">Ligase</keyword>
<evidence type="ECO:0000256" key="15">
    <source>
        <dbReference type="ARBA" id="ARBA00030592"/>
    </source>
</evidence>
<dbReference type="RefSeq" id="WP_305168912.1">
    <property type="nucleotide sequence ID" value="NZ_JAUUUU010000001.1"/>
</dbReference>
<reference evidence="23" key="2">
    <citation type="submission" date="2023-08" db="EMBL/GenBank/DDBJ databases">
        <authorList>
            <person name="Luo J."/>
        </authorList>
    </citation>
    <scope>NUCLEOTIDE SEQUENCE</scope>
    <source>
        <strain evidence="23">DSM 25064</strain>
    </source>
</reference>
<dbReference type="GO" id="GO:0004326">
    <property type="term" value="F:tetrahydrofolylpolyglutamate synthase activity"/>
    <property type="evidence" value="ECO:0007669"/>
    <property type="project" value="UniProtKB-EC"/>
</dbReference>
<dbReference type="GO" id="GO:0005737">
    <property type="term" value="C:cytoplasm"/>
    <property type="evidence" value="ECO:0007669"/>
    <property type="project" value="TreeGrafter"/>
</dbReference>
<dbReference type="PANTHER" id="PTHR11136">
    <property type="entry name" value="FOLYLPOLYGLUTAMATE SYNTHASE-RELATED"/>
    <property type="match status" value="1"/>
</dbReference>
<evidence type="ECO:0000256" key="2">
    <source>
        <dbReference type="ARBA" id="ARBA00004799"/>
    </source>
</evidence>
<name>A0AAW8B192_9GAMM</name>
<comment type="catalytic activity">
    <reaction evidence="20">
        <text>7,8-dihydropteroate + L-glutamate + ATP = 7,8-dihydrofolate + ADP + phosphate + H(+)</text>
        <dbReference type="Rhea" id="RHEA:23584"/>
        <dbReference type="ChEBI" id="CHEBI:15378"/>
        <dbReference type="ChEBI" id="CHEBI:17839"/>
        <dbReference type="ChEBI" id="CHEBI:29985"/>
        <dbReference type="ChEBI" id="CHEBI:30616"/>
        <dbReference type="ChEBI" id="CHEBI:43474"/>
        <dbReference type="ChEBI" id="CHEBI:57451"/>
        <dbReference type="ChEBI" id="CHEBI:456216"/>
        <dbReference type="EC" id="6.3.2.12"/>
    </reaction>
</comment>